<reference evidence="2" key="2">
    <citation type="submission" date="2021-04" db="EMBL/GenBank/DDBJ databases">
        <title>Isolation and genomic analysis of the ibuprofen-degrading bacterium Sphingomonas strain MPO218.</title>
        <authorList>
            <person name="Aulestia M."/>
            <person name="Flores A."/>
            <person name="Mangas E.L."/>
            <person name="Perez-Pulido A.J."/>
            <person name="Santero E."/>
            <person name="Camacho E.M."/>
        </authorList>
    </citation>
    <scope>NUCLEOTIDE SEQUENCE</scope>
    <source>
        <strain evidence="2">MPO218</strain>
    </source>
</reference>
<organism evidence="2 3">
    <name type="scientific">Rhizorhabdus wittichii</name>
    <dbReference type="NCBI Taxonomy" id="160791"/>
    <lineage>
        <taxon>Bacteria</taxon>
        <taxon>Pseudomonadati</taxon>
        <taxon>Pseudomonadota</taxon>
        <taxon>Alphaproteobacteria</taxon>
        <taxon>Sphingomonadales</taxon>
        <taxon>Sphingomonadaceae</taxon>
        <taxon>Rhizorhabdus</taxon>
    </lineage>
</organism>
<protein>
    <recommendedName>
        <fullName evidence="4">DUF3613 domain-containing protein</fullName>
    </recommendedName>
</protein>
<proteinExistence type="predicted"/>
<evidence type="ECO:0008006" key="4">
    <source>
        <dbReference type="Google" id="ProtNLM"/>
    </source>
</evidence>
<gene>
    <name evidence="2" type="ORF">HRJ34_14215</name>
</gene>
<dbReference type="RefSeq" id="WP_208631552.1">
    <property type="nucleotide sequence ID" value="NZ_CP059319.1"/>
</dbReference>
<dbReference type="AlphaFoldDB" id="A0A975CZV3"/>
<evidence type="ECO:0000256" key="1">
    <source>
        <dbReference type="SAM" id="MobiDB-lite"/>
    </source>
</evidence>
<dbReference type="EMBL" id="CP059319">
    <property type="protein sequence ID" value="QTH19541.1"/>
    <property type="molecule type" value="Genomic_DNA"/>
</dbReference>
<name>A0A975CZV3_9SPHN</name>
<evidence type="ECO:0000313" key="2">
    <source>
        <dbReference type="EMBL" id="QTH19541.1"/>
    </source>
</evidence>
<evidence type="ECO:0000313" key="3">
    <source>
        <dbReference type="Proteomes" id="UP000664914"/>
    </source>
</evidence>
<accession>A0A975CZV3</accession>
<reference evidence="2" key="1">
    <citation type="submission" date="2020-07" db="EMBL/GenBank/DDBJ databases">
        <authorList>
            <person name="Camacho E."/>
        </authorList>
    </citation>
    <scope>NUCLEOTIDE SEQUENCE</scope>
    <source>
        <strain evidence="2">MPO218</strain>
    </source>
</reference>
<feature type="region of interest" description="Disordered" evidence="1">
    <location>
        <begin position="10"/>
        <end position="52"/>
    </location>
</feature>
<sequence>MMAILIAAAATVAASPPPPTPLPALHRGEARSVMDSQLATPPRTGADAGLDPDEADAVYRRYIGSIGQTIAPDQGNGPR</sequence>
<dbReference type="Proteomes" id="UP000664914">
    <property type="component" value="Chromosome"/>
</dbReference>